<organism evidence="3 4">
    <name type="scientific">Methylorubrum populi</name>
    <dbReference type="NCBI Taxonomy" id="223967"/>
    <lineage>
        <taxon>Bacteria</taxon>
        <taxon>Pseudomonadati</taxon>
        <taxon>Pseudomonadota</taxon>
        <taxon>Alphaproteobacteria</taxon>
        <taxon>Hyphomicrobiales</taxon>
        <taxon>Methylobacteriaceae</taxon>
        <taxon>Methylorubrum</taxon>
    </lineage>
</organism>
<keyword evidence="1" id="KW-0812">Transmembrane</keyword>
<dbReference type="AlphaFoldDB" id="A0A921JFD6"/>
<dbReference type="PANTHER" id="PTHR43646">
    <property type="entry name" value="GLYCOSYLTRANSFERASE"/>
    <property type="match status" value="1"/>
</dbReference>
<dbReference type="InterPro" id="IPR029044">
    <property type="entry name" value="Nucleotide-diphossugar_trans"/>
</dbReference>
<feature type="transmembrane region" description="Helical" evidence="1">
    <location>
        <begin position="283"/>
        <end position="306"/>
    </location>
</feature>
<protein>
    <submittedName>
        <fullName evidence="3">Glycosyltransferase family 2 protein</fullName>
    </submittedName>
</protein>
<dbReference type="InterPro" id="IPR001173">
    <property type="entry name" value="Glyco_trans_2-like"/>
</dbReference>
<reference evidence="3" key="2">
    <citation type="submission" date="2021-09" db="EMBL/GenBank/DDBJ databases">
        <authorList>
            <person name="Gilroy R."/>
        </authorList>
    </citation>
    <scope>NUCLEOTIDE SEQUENCE</scope>
    <source>
        <strain evidence="3">316</strain>
    </source>
</reference>
<dbReference type="Pfam" id="PF00535">
    <property type="entry name" value="Glycos_transf_2"/>
    <property type="match status" value="1"/>
</dbReference>
<dbReference type="CDD" id="cd00761">
    <property type="entry name" value="Glyco_tranf_GTA_type"/>
    <property type="match status" value="1"/>
</dbReference>
<sequence>MTLALLVLAGLSLALALLPALLAAMNLAVLRTPAPSRTEGLVSILIPARNEAAVIEGTVRAALASTGPSVEVLVGDDHSTDDTAAIVGRLALSDPRLRLVSVPSLPEGWTGKNHACFALAAEARGEHLLFLDADVTLAPNGAAALAAHAVRSGADLVSGVPRQVMGSLGERLTVPMIDFLLLGYLPIALMRTLPRPSLGAACGQMILVGREAYARTGGHGAIRTSLHDGVRLPRLFREHGLRTDLVAGHALAACRMYRDFAQAWAGFSKNAHEGMATARALPVWTTLLFGGHVLPWLILGLALAFGTSSAATLAAAAALVSLATRAAITLAVAAPLSTIPLHPATVCTALAIQWNVLLRPGRAGRAVWKGRHYAVNLPAGPRREPG</sequence>
<dbReference type="EMBL" id="DYYG01000031">
    <property type="protein sequence ID" value="HJE23918.1"/>
    <property type="molecule type" value="Genomic_DNA"/>
</dbReference>
<evidence type="ECO:0000313" key="3">
    <source>
        <dbReference type="EMBL" id="HJE23918.1"/>
    </source>
</evidence>
<feature type="domain" description="Glycosyltransferase 2-like" evidence="2">
    <location>
        <begin position="43"/>
        <end position="207"/>
    </location>
</feature>
<feature type="transmembrane region" description="Helical" evidence="1">
    <location>
        <begin position="313"/>
        <end position="333"/>
    </location>
</feature>
<proteinExistence type="predicted"/>
<dbReference type="Proteomes" id="UP000742631">
    <property type="component" value="Unassembled WGS sequence"/>
</dbReference>
<feature type="transmembrane region" description="Helical" evidence="1">
    <location>
        <begin position="339"/>
        <end position="358"/>
    </location>
</feature>
<evidence type="ECO:0000256" key="1">
    <source>
        <dbReference type="SAM" id="Phobius"/>
    </source>
</evidence>
<keyword evidence="1" id="KW-1133">Transmembrane helix</keyword>
<dbReference type="Gene3D" id="3.90.550.10">
    <property type="entry name" value="Spore Coat Polysaccharide Biosynthesis Protein SpsA, Chain A"/>
    <property type="match status" value="1"/>
</dbReference>
<gene>
    <name evidence="3" type="ORF">K8W01_09695</name>
</gene>
<name>A0A921JFD6_9HYPH</name>
<evidence type="ECO:0000313" key="4">
    <source>
        <dbReference type="Proteomes" id="UP000742631"/>
    </source>
</evidence>
<accession>A0A921JFD6</accession>
<comment type="caution">
    <text evidence="3">The sequence shown here is derived from an EMBL/GenBank/DDBJ whole genome shotgun (WGS) entry which is preliminary data.</text>
</comment>
<reference evidence="3" key="1">
    <citation type="journal article" date="2021" name="PeerJ">
        <title>Extensive microbial diversity within the chicken gut microbiome revealed by metagenomics and culture.</title>
        <authorList>
            <person name="Gilroy R."/>
            <person name="Ravi A."/>
            <person name="Getino M."/>
            <person name="Pursley I."/>
            <person name="Horton D.L."/>
            <person name="Alikhan N.F."/>
            <person name="Baker D."/>
            <person name="Gharbi K."/>
            <person name="Hall N."/>
            <person name="Watson M."/>
            <person name="Adriaenssens E.M."/>
            <person name="Foster-Nyarko E."/>
            <person name="Jarju S."/>
            <person name="Secka A."/>
            <person name="Antonio M."/>
            <person name="Oren A."/>
            <person name="Chaudhuri R.R."/>
            <person name="La Ragione R."/>
            <person name="Hildebrand F."/>
            <person name="Pallen M.J."/>
        </authorList>
    </citation>
    <scope>NUCLEOTIDE SEQUENCE</scope>
    <source>
        <strain evidence="3">316</strain>
    </source>
</reference>
<dbReference type="PANTHER" id="PTHR43646:SF3">
    <property type="entry name" value="SLR1566 PROTEIN"/>
    <property type="match status" value="1"/>
</dbReference>
<keyword evidence="1" id="KW-0472">Membrane</keyword>
<evidence type="ECO:0000259" key="2">
    <source>
        <dbReference type="Pfam" id="PF00535"/>
    </source>
</evidence>
<dbReference type="SUPFAM" id="SSF53448">
    <property type="entry name" value="Nucleotide-diphospho-sugar transferases"/>
    <property type="match status" value="1"/>
</dbReference>